<feature type="region of interest" description="Disordered" evidence="1">
    <location>
        <begin position="327"/>
        <end position="412"/>
    </location>
</feature>
<feature type="region of interest" description="Disordered" evidence="1">
    <location>
        <begin position="164"/>
        <end position="268"/>
    </location>
</feature>
<dbReference type="InterPro" id="IPR036249">
    <property type="entry name" value="Thioredoxin-like_sf"/>
</dbReference>
<feature type="compositionally biased region" description="Low complexity" evidence="1">
    <location>
        <begin position="382"/>
        <end position="396"/>
    </location>
</feature>
<keyword evidence="2" id="KW-0472">Membrane</keyword>
<gene>
    <name evidence="3" type="ORF">Cvel_23680</name>
</gene>
<protein>
    <recommendedName>
        <fullName evidence="4">Thioredoxin domain-containing protein</fullName>
    </recommendedName>
</protein>
<evidence type="ECO:0000256" key="1">
    <source>
        <dbReference type="SAM" id="MobiDB-lite"/>
    </source>
</evidence>
<name>A0A0G4GWH3_9ALVE</name>
<keyword evidence="2" id="KW-1133">Transmembrane helix</keyword>
<feature type="compositionally biased region" description="Basic and acidic residues" evidence="1">
    <location>
        <begin position="210"/>
        <end position="226"/>
    </location>
</feature>
<evidence type="ECO:0000256" key="2">
    <source>
        <dbReference type="SAM" id="Phobius"/>
    </source>
</evidence>
<reference evidence="3" key="1">
    <citation type="submission" date="2014-11" db="EMBL/GenBank/DDBJ databases">
        <authorList>
            <person name="Otto D Thomas"/>
            <person name="Naeem Raeece"/>
        </authorList>
    </citation>
    <scope>NUCLEOTIDE SEQUENCE</scope>
</reference>
<keyword evidence="2" id="KW-0812">Transmembrane</keyword>
<organism evidence="3">
    <name type="scientific">Chromera velia CCMP2878</name>
    <dbReference type="NCBI Taxonomy" id="1169474"/>
    <lineage>
        <taxon>Eukaryota</taxon>
        <taxon>Sar</taxon>
        <taxon>Alveolata</taxon>
        <taxon>Colpodellida</taxon>
        <taxon>Chromeraceae</taxon>
        <taxon>Chromera</taxon>
    </lineage>
</organism>
<dbReference type="AlphaFoldDB" id="A0A0G4GWH3"/>
<proteinExistence type="predicted"/>
<dbReference type="CDD" id="cd02947">
    <property type="entry name" value="TRX_family"/>
    <property type="match status" value="1"/>
</dbReference>
<dbReference type="Gene3D" id="3.40.30.10">
    <property type="entry name" value="Glutaredoxin"/>
    <property type="match status" value="1"/>
</dbReference>
<dbReference type="SUPFAM" id="SSF52833">
    <property type="entry name" value="Thioredoxin-like"/>
    <property type="match status" value="1"/>
</dbReference>
<accession>A0A0G4GWH3</accession>
<feature type="compositionally biased region" description="Acidic residues" evidence="1">
    <location>
        <begin position="331"/>
        <end position="356"/>
    </location>
</feature>
<feature type="compositionally biased region" description="Polar residues" evidence="1">
    <location>
        <begin position="172"/>
        <end position="183"/>
    </location>
</feature>
<evidence type="ECO:0008006" key="4">
    <source>
        <dbReference type="Google" id="ProtNLM"/>
    </source>
</evidence>
<feature type="transmembrane region" description="Helical" evidence="2">
    <location>
        <begin position="447"/>
        <end position="468"/>
    </location>
</feature>
<dbReference type="VEuPathDB" id="CryptoDB:Cvel_23680"/>
<evidence type="ECO:0000313" key="3">
    <source>
        <dbReference type="EMBL" id="CEM35286.1"/>
    </source>
</evidence>
<feature type="compositionally biased region" description="Acidic residues" evidence="1">
    <location>
        <begin position="363"/>
        <end position="381"/>
    </location>
</feature>
<dbReference type="EMBL" id="CDMZ01001622">
    <property type="protein sequence ID" value="CEM35286.1"/>
    <property type="molecule type" value="Genomic_DNA"/>
</dbReference>
<sequence length="474" mass="53423">MEDIPAPLDLEEGAEESFEPFIRRHPIELLPSDKRWNDVLLTFPQPEFDSLVIIIAFFDDITPVSKKFRRRLLDIASEQEDLLFFKAHIEDVPMLAQRYSVRVIPTLLFLLKERVITRMLTSNAEKVERVIAKIRDRQAEGKPLFRPPSRPLVFDFFMTAGPRRSSSRQHSVHSLPQGHTPSTHIHAASPGTLGVSAGRPPSRDGMGSRGNDRDREREKEHPDSRESQQVGGGDSSLGFVPMVVTRDVGRGKGGRRQASGGSELSGRDGAELLPYVGVVCISFSLSRNRTVLILSRQLQQQRHRADKGEAERSRFVPVPEEDALYYRMEGTEMEDEEELSWIADGEEEEDREEGEEGDMKGDGEEEAEKDEDAEDEEDSDQGAETTDAAGEAANTGPPKRSDTWESDELEIDVREDFLDYPKPYEPSPSECEELEKQRRKKAFVRRLAILLVIAVFAALLPVLLFAAVPEIFQV</sequence>